<dbReference type="Gene3D" id="1.10.490.10">
    <property type="entry name" value="Globins"/>
    <property type="match status" value="1"/>
</dbReference>
<dbReference type="Proteomes" id="UP000315724">
    <property type="component" value="Chromosome"/>
</dbReference>
<dbReference type="InterPro" id="IPR003594">
    <property type="entry name" value="HATPase_dom"/>
</dbReference>
<keyword evidence="7" id="KW-0067">ATP-binding</keyword>
<dbReference type="SUPFAM" id="SSF47384">
    <property type="entry name" value="Homodimeric domain of signal transducing histidine kinase"/>
    <property type="match status" value="1"/>
</dbReference>
<dbReference type="GO" id="GO:0000155">
    <property type="term" value="F:phosphorelay sensor kinase activity"/>
    <property type="evidence" value="ECO:0007669"/>
    <property type="project" value="InterPro"/>
</dbReference>
<sequence length="417" mass="47430">MSAQSMDDNTVNERQLEEQKHFLKLTGEDEKFVAELQSSFTSIASQLIENFYDHLLSYTTTSKFLKDPRLIARLKSMQIEYFSELLSGKYDAEYARKRLQIGQKHQQIGLEPRWYLGAYNIYLQECFPAFAASLGKEVPKQLLSLLKVILLDIGLTLETYFAESKKSLKRHNSELEQALQMYYHTEVKSRQYAKLAGHEIRGSLNAIGNVIEEVVDDFSEEIPVAARDALRSANERCHQVMKVVEDILSKSDLTGTPQWVETGRLLAEIQDRLPMYADGTDVQLILPSEAPRVWADPIGLREVFANLVSNATHHLSPTGGRIEIEAQTTRERHIFTVSDNGSGIPPEQQTQIFQPFYRCDGRNHDGKGLGLYFVKRITEQHGGQVWVESVVGKGSRFSFCLPTESLWEPTNHAFKNL</sequence>
<dbReference type="GO" id="GO:0007234">
    <property type="term" value="P:osmosensory signaling via phosphorelay pathway"/>
    <property type="evidence" value="ECO:0007669"/>
    <property type="project" value="TreeGrafter"/>
</dbReference>
<dbReference type="InterPro" id="IPR012292">
    <property type="entry name" value="Globin/Proto"/>
</dbReference>
<keyword evidence="6 10" id="KW-0418">Kinase</keyword>
<evidence type="ECO:0000313" key="10">
    <source>
        <dbReference type="EMBL" id="QDT31988.1"/>
    </source>
</evidence>
<dbReference type="PANTHER" id="PTHR42878:SF7">
    <property type="entry name" value="SENSOR HISTIDINE KINASE GLRK"/>
    <property type="match status" value="1"/>
</dbReference>
<organism evidence="10 11">
    <name type="scientific">Thalassoglobus polymorphus</name>
    <dbReference type="NCBI Taxonomy" id="2527994"/>
    <lineage>
        <taxon>Bacteria</taxon>
        <taxon>Pseudomonadati</taxon>
        <taxon>Planctomycetota</taxon>
        <taxon>Planctomycetia</taxon>
        <taxon>Planctomycetales</taxon>
        <taxon>Planctomycetaceae</taxon>
        <taxon>Thalassoglobus</taxon>
    </lineage>
</organism>
<dbReference type="KEGG" id="tpol:Mal48_12270"/>
<evidence type="ECO:0000256" key="1">
    <source>
        <dbReference type="ARBA" id="ARBA00000085"/>
    </source>
</evidence>
<dbReference type="GO" id="GO:0019825">
    <property type="term" value="F:oxygen binding"/>
    <property type="evidence" value="ECO:0007669"/>
    <property type="project" value="InterPro"/>
</dbReference>
<protein>
    <recommendedName>
        <fullName evidence="2">histidine kinase</fullName>
        <ecNumber evidence="2">2.7.13.3</ecNumber>
    </recommendedName>
</protein>
<dbReference type="SMART" id="SM00387">
    <property type="entry name" value="HATPase_c"/>
    <property type="match status" value="1"/>
</dbReference>
<dbReference type="Gene3D" id="1.10.287.130">
    <property type="match status" value="1"/>
</dbReference>
<dbReference type="GO" id="GO:0030295">
    <property type="term" value="F:protein kinase activator activity"/>
    <property type="evidence" value="ECO:0007669"/>
    <property type="project" value="TreeGrafter"/>
</dbReference>
<dbReference type="InterPro" id="IPR005467">
    <property type="entry name" value="His_kinase_dom"/>
</dbReference>
<keyword evidence="11" id="KW-1185">Reference proteome</keyword>
<dbReference type="InterPro" id="IPR004358">
    <property type="entry name" value="Sig_transdc_His_kin-like_C"/>
</dbReference>
<dbReference type="RefSeq" id="WP_145196960.1">
    <property type="nucleotide sequence ID" value="NZ_CP036267.1"/>
</dbReference>
<accession>A0A517QK24</accession>
<dbReference type="InterPro" id="IPR044398">
    <property type="entry name" value="Globin-sensor_dom"/>
</dbReference>
<dbReference type="SUPFAM" id="SSF46458">
    <property type="entry name" value="Globin-like"/>
    <property type="match status" value="1"/>
</dbReference>
<dbReference type="PANTHER" id="PTHR42878">
    <property type="entry name" value="TWO-COMPONENT HISTIDINE KINASE"/>
    <property type="match status" value="1"/>
</dbReference>
<evidence type="ECO:0000256" key="2">
    <source>
        <dbReference type="ARBA" id="ARBA00012438"/>
    </source>
</evidence>
<feature type="domain" description="Histidine kinase" evidence="9">
    <location>
        <begin position="195"/>
        <end position="405"/>
    </location>
</feature>
<evidence type="ECO:0000256" key="8">
    <source>
        <dbReference type="ARBA" id="ARBA00023012"/>
    </source>
</evidence>
<name>A0A517QK24_9PLAN</name>
<evidence type="ECO:0000259" key="9">
    <source>
        <dbReference type="PROSITE" id="PS50109"/>
    </source>
</evidence>
<keyword evidence="4 10" id="KW-0808">Transferase</keyword>
<dbReference type="CDD" id="cd01068">
    <property type="entry name" value="globin_sensor"/>
    <property type="match status" value="1"/>
</dbReference>
<keyword evidence="5" id="KW-0547">Nucleotide-binding</keyword>
<dbReference type="EMBL" id="CP036267">
    <property type="protein sequence ID" value="QDT31988.1"/>
    <property type="molecule type" value="Genomic_DNA"/>
</dbReference>
<dbReference type="InterPro" id="IPR050351">
    <property type="entry name" value="BphY/WalK/GraS-like"/>
</dbReference>
<dbReference type="Pfam" id="PF11563">
    <property type="entry name" value="Protoglobin"/>
    <property type="match status" value="1"/>
</dbReference>
<dbReference type="OrthoDB" id="9808408at2"/>
<dbReference type="GO" id="GO:0020037">
    <property type="term" value="F:heme binding"/>
    <property type="evidence" value="ECO:0007669"/>
    <property type="project" value="InterPro"/>
</dbReference>
<evidence type="ECO:0000256" key="3">
    <source>
        <dbReference type="ARBA" id="ARBA00022553"/>
    </source>
</evidence>
<proteinExistence type="predicted"/>
<dbReference type="InterPro" id="IPR036097">
    <property type="entry name" value="HisK_dim/P_sf"/>
</dbReference>
<evidence type="ECO:0000256" key="7">
    <source>
        <dbReference type="ARBA" id="ARBA00022840"/>
    </source>
</evidence>
<dbReference type="InterPro" id="IPR009050">
    <property type="entry name" value="Globin-like_sf"/>
</dbReference>
<gene>
    <name evidence="10" type="primary">gchK</name>
    <name evidence="10" type="ORF">Mal48_12270</name>
</gene>
<evidence type="ECO:0000313" key="11">
    <source>
        <dbReference type="Proteomes" id="UP000315724"/>
    </source>
</evidence>
<dbReference type="GO" id="GO:0000156">
    <property type="term" value="F:phosphorelay response regulator activity"/>
    <property type="evidence" value="ECO:0007669"/>
    <property type="project" value="TreeGrafter"/>
</dbReference>
<keyword evidence="3" id="KW-0597">Phosphoprotein</keyword>
<dbReference type="InterPro" id="IPR036890">
    <property type="entry name" value="HATPase_C_sf"/>
</dbReference>
<evidence type="ECO:0000256" key="5">
    <source>
        <dbReference type="ARBA" id="ARBA00022741"/>
    </source>
</evidence>
<dbReference type="SUPFAM" id="SSF55874">
    <property type="entry name" value="ATPase domain of HSP90 chaperone/DNA topoisomerase II/histidine kinase"/>
    <property type="match status" value="1"/>
</dbReference>
<dbReference type="CDD" id="cd00075">
    <property type="entry name" value="HATPase"/>
    <property type="match status" value="1"/>
</dbReference>
<dbReference type="EC" id="2.7.13.3" evidence="2"/>
<keyword evidence="8" id="KW-0902">Two-component regulatory system</keyword>
<dbReference type="AlphaFoldDB" id="A0A517QK24"/>
<evidence type="ECO:0000256" key="6">
    <source>
        <dbReference type="ARBA" id="ARBA00022777"/>
    </source>
</evidence>
<dbReference type="FunFam" id="3.30.565.10:FF:000006">
    <property type="entry name" value="Sensor histidine kinase WalK"/>
    <property type="match status" value="1"/>
</dbReference>
<reference evidence="10 11" key="1">
    <citation type="submission" date="2019-02" db="EMBL/GenBank/DDBJ databases">
        <title>Deep-cultivation of Planctomycetes and their phenomic and genomic characterization uncovers novel biology.</title>
        <authorList>
            <person name="Wiegand S."/>
            <person name="Jogler M."/>
            <person name="Boedeker C."/>
            <person name="Pinto D."/>
            <person name="Vollmers J."/>
            <person name="Rivas-Marin E."/>
            <person name="Kohn T."/>
            <person name="Peeters S.H."/>
            <person name="Heuer A."/>
            <person name="Rast P."/>
            <person name="Oberbeckmann S."/>
            <person name="Bunk B."/>
            <person name="Jeske O."/>
            <person name="Meyerdierks A."/>
            <person name="Storesund J.E."/>
            <person name="Kallscheuer N."/>
            <person name="Luecker S."/>
            <person name="Lage O.M."/>
            <person name="Pohl T."/>
            <person name="Merkel B.J."/>
            <person name="Hornburger P."/>
            <person name="Mueller R.-W."/>
            <person name="Bruemmer F."/>
            <person name="Labrenz M."/>
            <person name="Spormann A.M."/>
            <person name="Op den Camp H."/>
            <person name="Overmann J."/>
            <person name="Amann R."/>
            <person name="Jetten M.S.M."/>
            <person name="Mascher T."/>
            <person name="Medema M.H."/>
            <person name="Devos D.P."/>
            <person name="Kaster A.-K."/>
            <person name="Ovreas L."/>
            <person name="Rohde M."/>
            <person name="Galperin M.Y."/>
            <person name="Jogler C."/>
        </authorList>
    </citation>
    <scope>NUCLEOTIDE SEQUENCE [LARGE SCALE GENOMIC DNA]</scope>
    <source>
        <strain evidence="10 11">Mal48</strain>
    </source>
</reference>
<evidence type="ECO:0000256" key="4">
    <source>
        <dbReference type="ARBA" id="ARBA00022679"/>
    </source>
</evidence>
<dbReference type="InterPro" id="IPR039379">
    <property type="entry name" value="Protoglobin_sensor_dom"/>
</dbReference>
<dbReference type="Gene3D" id="3.30.565.10">
    <property type="entry name" value="Histidine kinase-like ATPase, C-terminal domain"/>
    <property type="match status" value="1"/>
</dbReference>
<dbReference type="PRINTS" id="PR00344">
    <property type="entry name" value="BCTRLSENSOR"/>
</dbReference>
<comment type="catalytic activity">
    <reaction evidence="1">
        <text>ATP + protein L-histidine = ADP + protein N-phospho-L-histidine.</text>
        <dbReference type="EC" id="2.7.13.3"/>
    </reaction>
</comment>
<dbReference type="PROSITE" id="PS50109">
    <property type="entry name" value="HIS_KIN"/>
    <property type="match status" value="1"/>
</dbReference>
<dbReference type="Pfam" id="PF02518">
    <property type="entry name" value="HATPase_c"/>
    <property type="match status" value="1"/>
</dbReference>
<dbReference type="GO" id="GO:0005524">
    <property type="term" value="F:ATP binding"/>
    <property type="evidence" value="ECO:0007669"/>
    <property type="project" value="UniProtKB-KW"/>
</dbReference>